<proteinExistence type="predicted"/>
<keyword evidence="4 5" id="KW-0472">Membrane</keyword>
<evidence type="ECO:0000313" key="7">
    <source>
        <dbReference type="EMBL" id="RQW70934.1"/>
    </source>
</evidence>
<comment type="caution">
    <text evidence="7">The sequence shown here is derived from an EMBL/GenBank/DDBJ whole genome shotgun (WGS) entry which is preliminary data.</text>
</comment>
<accession>A0A3N9U2R4</accession>
<dbReference type="RefSeq" id="WP_124767041.1">
    <property type="nucleotide sequence ID" value="NZ_JAFBDY010000042.1"/>
</dbReference>
<dbReference type="GO" id="GO:0012505">
    <property type="term" value="C:endomembrane system"/>
    <property type="evidence" value="ECO:0007669"/>
    <property type="project" value="UniProtKB-SubCell"/>
</dbReference>
<sequence>MDEDLQLQKVIEGKEKHYSPKKFMHKVQEYGMKLGFKGLHSATTLYCALKSPEMPKKDKLFILGVLGYFILPVDLVADFLPMVGLTDDAIVIAKAISVIYHSISDDMKEEAHQMLKKMFGDQYQYNVEQEIV</sequence>
<name>A0A3N9U2R4_9BACI</name>
<dbReference type="AlphaFoldDB" id="A0A3N9U2R4"/>
<keyword evidence="8" id="KW-1185">Reference proteome</keyword>
<comment type="subcellular location">
    <subcellularLocation>
        <location evidence="1">Endomembrane system</location>
        <topology evidence="1">Multi-pass membrane protein</topology>
    </subcellularLocation>
</comment>
<evidence type="ECO:0000259" key="6">
    <source>
        <dbReference type="Pfam" id="PF06803"/>
    </source>
</evidence>
<dbReference type="Pfam" id="PF06803">
    <property type="entry name" value="DUF1232"/>
    <property type="match status" value="1"/>
</dbReference>
<feature type="domain" description="DUF1232" evidence="6">
    <location>
        <begin position="59"/>
        <end position="93"/>
    </location>
</feature>
<feature type="transmembrane region" description="Helical" evidence="5">
    <location>
        <begin position="60"/>
        <end position="77"/>
    </location>
</feature>
<evidence type="ECO:0000256" key="4">
    <source>
        <dbReference type="ARBA" id="ARBA00023136"/>
    </source>
</evidence>
<dbReference type="EMBL" id="RRCT01000039">
    <property type="protein sequence ID" value="RQW70934.1"/>
    <property type="molecule type" value="Genomic_DNA"/>
</dbReference>
<dbReference type="PIRSF" id="PIRSF031804">
    <property type="entry name" value="UCP031804"/>
    <property type="match status" value="1"/>
</dbReference>
<keyword evidence="2 5" id="KW-0812">Transmembrane</keyword>
<evidence type="ECO:0000313" key="8">
    <source>
        <dbReference type="Proteomes" id="UP000274033"/>
    </source>
</evidence>
<dbReference type="InterPro" id="IPR016983">
    <property type="entry name" value="UCP031804"/>
</dbReference>
<dbReference type="Proteomes" id="UP000274033">
    <property type="component" value="Unassembled WGS sequence"/>
</dbReference>
<evidence type="ECO:0000256" key="3">
    <source>
        <dbReference type="ARBA" id="ARBA00022989"/>
    </source>
</evidence>
<dbReference type="InterPro" id="IPR010652">
    <property type="entry name" value="DUF1232"/>
</dbReference>
<keyword evidence="3 5" id="KW-1133">Transmembrane helix</keyword>
<gene>
    <name evidence="7" type="ORF">EBB45_19850</name>
</gene>
<protein>
    <submittedName>
        <fullName evidence="7">DUF1232 domain-containing protein</fullName>
    </submittedName>
</protein>
<dbReference type="OrthoDB" id="9793277at2"/>
<evidence type="ECO:0000256" key="2">
    <source>
        <dbReference type="ARBA" id="ARBA00022692"/>
    </source>
</evidence>
<reference evidence="7 8" key="1">
    <citation type="journal article" date="2013" name="J. Microbiol.">
        <title>Lysinibacillus chungkukjangi sp. nov., isolated from Chungkukjang, Korean fermented soybean food.</title>
        <authorList>
            <person name="Kim S.J."/>
            <person name="Jang Y.H."/>
            <person name="Hamada M."/>
            <person name="Ahn J.H."/>
            <person name="Weon H.Y."/>
            <person name="Suzuki K."/>
            <person name="Whang K.S."/>
            <person name="Kwon S.W."/>
        </authorList>
    </citation>
    <scope>NUCLEOTIDE SEQUENCE [LARGE SCALE GENOMIC DNA]</scope>
    <source>
        <strain evidence="7 8">MCCC 1A12701</strain>
    </source>
</reference>
<organism evidence="7 8">
    <name type="scientific">Lysinibacillus composti</name>
    <dbReference type="NCBI Taxonomy" id="720633"/>
    <lineage>
        <taxon>Bacteria</taxon>
        <taxon>Bacillati</taxon>
        <taxon>Bacillota</taxon>
        <taxon>Bacilli</taxon>
        <taxon>Bacillales</taxon>
        <taxon>Bacillaceae</taxon>
        <taxon>Lysinibacillus</taxon>
    </lineage>
</organism>
<evidence type="ECO:0000256" key="5">
    <source>
        <dbReference type="SAM" id="Phobius"/>
    </source>
</evidence>
<evidence type="ECO:0000256" key="1">
    <source>
        <dbReference type="ARBA" id="ARBA00004127"/>
    </source>
</evidence>